<keyword evidence="3" id="KW-1185">Reference proteome</keyword>
<accession>K0YW09</accession>
<reference evidence="2 3" key="1">
    <citation type="submission" date="2012-07" db="EMBL/GenBank/DDBJ databases">
        <title>The Genome Sequence of Actinomyces neuii subsp. anitratus BVS029A5.</title>
        <authorList>
            <consortium name="The Broad Institute Genome Sequencing Platform"/>
            <person name="Earl A."/>
            <person name="Ward D."/>
            <person name="Feldgarden M."/>
            <person name="Gevers D."/>
            <person name="Saerens B."/>
            <person name="Vaneechoutte M."/>
            <person name="Walker B."/>
            <person name="Young S.K."/>
            <person name="Zeng Q."/>
            <person name="Gargeya S."/>
            <person name="Fitzgerald M."/>
            <person name="Haas B."/>
            <person name="Abouelleil A."/>
            <person name="Alvarado L."/>
            <person name="Arachchi H.M."/>
            <person name="Berlin A."/>
            <person name="Chapman S.B."/>
            <person name="Goldberg J."/>
            <person name="Griggs A."/>
            <person name="Gujja S."/>
            <person name="Hansen M."/>
            <person name="Howarth C."/>
            <person name="Imamovic A."/>
            <person name="Larimer J."/>
            <person name="McCowen C."/>
            <person name="Montmayeur A."/>
            <person name="Murphy C."/>
            <person name="Neiman D."/>
            <person name="Pearson M."/>
            <person name="Priest M."/>
            <person name="Roberts A."/>
            <person name="Saif S."/>
            <person name="Shea T."/>
            <person name="Sisk P."/>
            <person name="Sykes S."/>
            <person name="Wortman J."/>
            <person name="Nusbaum C."/>
            <person name="Birren B."/>
        </authorList>
    </citation>
    <scope>NUCLEOTIDE SEQUENCE [LARGE SCALE GENOMIC DNA]</scope>
    <source>
        <strain evidence="2 3">BVS029A5</strain>
    </source>
</reference>
<dbReference type="HOGENOM" id="CLU_3113677_0_0_11"/>
<proteinExistence type="predicted"/>
<feature type="compositionally biased region" description="Basic residues" evidence="1">
    <location>
        <begin position="15"/>
        <end position="28"/>
    </location>
</feature>
<dbReference type="PATRIC" id="fig|888439.3.peg.130"/>
<name>K0YW09_9ACTO</name>
<dbReference type="Proteomes" id="UP000006075">
    <property type="component" value="Unassembled WGS sequence"/>
</dbReference>
<dbReference type="AlphaFoldDB" id="K0YW09"/>
<evidence type="ECO:0000256" key="1">
    <source>
        <dbReference type="SAM" id="MobiDB-lite"/>
    </source>
</evidence>
<gene>
    <name evidence="2" type="ORF">HMPREF9240_00125</name>
</gene>
<protein>
    <submittedName>
        <fullName evidence="2">Uncharacterized protein</fullName>
    </submittedName>
</protein>
<sequence>MADEKNGCSCGGKCKGGHTSHSTSHKVRGAMGVAPAGRKELGLRGQAKEK</sequence>
<feature type="region of interest" description="Disordered" evidence="1">
    <location>
        <begin position="1"/>
        <end position="50"/>
    </location>
</feature>
<organism evidence="2 3">
    <name type="scientific">Winkia neuii BV029A5</name>
    <dbReference type="NCBI Taxonomy" id="888439"/>
    <lineage>
        <taxon>Bacteria</taxon>
        <taxon>Bacillati</taxon>
        <taxon>Actinomycetota</taxon>
        <taxon>Actinomycetes</taxon>
        <taxon>Actinomycetales</taxon>
        <taxon>Actinomycetaceae</taxon>
        <taxon>Winkia</taxon>
    </lineage>
</organism>
<comment type="caution">
    <text evidence="2">The sequence shown here is derived from an EMBL/GenBank/DDBJ whole genome shotgun (WGS) entry which is preliminary data.</text>
</comment>
<dbReference type="RefSeq" id="WP_004804768.1">
    <property type="nucleotide sequence ID" value="NZ_JH815213.1"/>
</dbReference>
<evidence type="ECO:0000313" key="3">
    <source>
        <dbReference type="Proteomes" id="UP000006075"/>
    </source>
</evidence>
<feature type="compositionally biased region" description="Basic and acidic residues" evidence="1">
    <location>
        <begin position="37"/>
        <end position="50"/>
    </location>
</feature>
<evidence type="ECO:0000313" key="2">
    <source>
        <dbReference type="EMBL" id="EJZ87866.1"/>
    </source>
</evidence>
<dbReference type="EMBL" id="AGWP01000002">
    <property type="protein sequence ID" value="EJZ87866.1"/>
    <property type="molecule type" value="Genomic_DNA"/>
</dbReference>